<dbReference type="OrthoDB" id="4726629at2"/>
<dbReference type="InterPro" id="IPR029060">
    <property type="entry name" value="PIN-like_dom_sf"/>
</dbReference>
<reference evidence="2 3" key="1">
    <citation type="submission" date="2019-02" db="EMBL/GenBank/DDBJ databases">
        <title>Deep-cultivation of Planctomycetes and their phenomic and genomic characterization uncovers novel biology.</title>
        <authorList>
            <person name="Wiegand S."/>
            <person name="Jogler M."/>
            <person name="Boedeker C."/>
            <person name="Pinto D."/>
            <person name="Vollmers J."/>
            <person name="Rivas-Marin E."/>
            <person name="Kohn T."/>
            <person name="Peeters S.H."/>
            <person name="Heuer A."/>
            <person name="Rast P."/>
            <person name="Oberbeckmann S."/>
            <person name="Bunk B."/>
            <person name="Jeske O."/>
            <person name="Meyerdierks A."/>
            <person name="Storesund J.E."/>
            <person name="Kallscheuer N."/>
            <person name="Luecker S."/>
            <person name="Lage O.M."/>
            <person name="Pohl T."/>
            <person name="Merkel B.J."/>
            <person name="Hornburger P."/>
            <person name="Mueller R.-W."/>
            <person name="Bruemmer F."/>
            <person name="Labrenz M."/>
            <person name="Spormann A.M."/>
            <person name="Op den Camp H."/>
            <person name="Overmann J."/>
            <person name="Amann R."/>
            <person name="Jetten M.S.M."/>
            <person name="Mascher T."/>
            <person name="Medema M.H."/>
            <person name="Devos D.P."/>
            <person name="Kaster A.-K."/>
            <person name="Ovreas L."/>
            <person name="Rohde M."/>
            <person name="Galperin M.Y."/>
            <person name="Jogler C."/>
        </authorList>
    </citation>
    <scope>NUCLEOTIDE SEQUENCE [LARGE SCALE GENOMIC DNA]</scope>
    <source>
        <strain evidence="2 3">Pla175</strain>
    </source>
</reference>
<keyword evidence="3" id="KW-1185">Reference proteome</keyword>
<dbReference type="KEGG" id="pnd:Pla175_03390"/>
<keyword evidence="2" id="KW-0255">Endonuclease</keyword>
<dbReference type="EMBL" id="CP036291">
    <property type="protein sequence ID" value="QDU86985.1"/>
    <property type="molecule type" value="Genomic_DNA"/>
</dbReference>
<feature type="domain" description="PIN" evidence="1">
    <location>
        <begin position="12"/>
        <end position="157"/>
    </location>
</feature>
<dbReference type="Gene3D" id="3.40.50.1010">
    <property type="entry name" value="5'-nuclease"/>
    <property type="match status" value="1"/>
</dbReference>
<accession>A0A518D689</accession>
<dbReference type="InterPro" id="IPR052106">
    <property type="entry name" value="PINc/VapC_TA"/>
</dbReference>
<dbReference type="RefSeq" id="WP_145280716.1">
    <property type="nucleotide sequence ID" value="NZ_CP036291.1"/>
</dbReference>
<keyword evidence="2" id="KW-0540">Nuclease</keyword>
<keyword evidence="2" id="KW-0378">Hydrolase</keyword>
<dbReference type="PANTHER" id="PTHR38826:SF5">
    <property type="entry name" value="RIBONUCLEASE VAPC13"/>
    <property type="match status" value="1"/>
</dbReference>
<dbReference type="GO" id="GO:0004519">
    <property type="term" value="F:endonuclease activity"/>
    <property type="evidence" value="ECO:0007669"/>
    <property type="project" value="UniProtKB-KW"/>
</dbReference>
<protein>
    <submittedName>
        <fullName evidence="2">tRNA(fMet)-specific endonuclease VapC</fullName>
    </submittedName>
</protein>
<dbReference type="Proteomes" id="UP000317429">
    <property type="component" value="Chromosome"/>
</dbReference>
<evidence type="ECO:0000259" key="1">
    <source>
        <dbReference type="Pfam" id="PF01850"/>
    </source>
</evidence>
<organism evidence="2 3">
    <name type="scientific">Pirellulimonas nuda</name>
    <dbReference type="NCBI Taxonomy" id="2528009"/>
    <lineage>
        <taxon>Bacteria</taxon>
        <taxon>Pseudomonadati</taxon>
        <taxon>Planctomycetota</taxon>
        <taxon>Planctomycetia</taxon>
        <taxon>Pirellulales</taxon>
        <taxon>Lacipirellulaceae</taxon>
        <taxon>Pirellulimonas</taxon>
    </lineage>
</organism>
<evidence type="ECO:0000313" key="2">
    <source>
        <dbReference type="EMBL" id="QDU86985.1"/>
    </source>
</evidence>
<dbReference type="SUPFAM" id="SSF88723">
    <property type="entry name" value="PIN domain-like"/>
    <property type="match status" value="1"/>
</dbReference>
<dbReference type="InterPro" id="IPR002716">
    <property type="entry name" value="PIN_dom"/>
</dbReference>
<dbReference type="PANTHER" id="PTHR38826">
    <property type="entry name" value="RIBONUCLEASE VAPC13"/>
    <property type="match status" value="1"/>
</dbReference>
<evidence type="ECO:0000313" key="3">
    <source>
        <dbReference type="Proteomes" id="UP000317429"/>
    </source>
</evidence>
<sequence length="166" mass="18555">MPLDVPDGQRCMLDANILYYCFVETAGVSDECRGLLGRVLTGEVDAITSSRALGDCVHKTMLAEVSQRNGRSRERLIGWLKQHPEALADLPKSREVCSRLVRLPLEVAKYEAATLPQVIRIAERHQLLMGDAEIVALMQRHGITHLATNDDDFDRVPGITVWKPRP</sequence>
<dbReference type="AlphaFoldDB" id="A0A518D689"/>
<gene>
    <name evidence="2" type="primary">vapC_1</name>
    <name evidence="2" type="ORF">Pla175_03390</name>
</gene>
<dbReference type="Pfam" id="PF01850">
    <property type="entry name" value="PIN"/>
    <property type="match status" value="1"/>
</dbReference>
<proteinExistence type="predicted"/>
<name>A0A518D689_9BACT</name>